<dbReference type="PANTHER" id="PTHR39476:SF1">
    <property type="entry name" value="NADH DEHYDROGENASE [UBIQUINONE] 1 BETA SUBCOMPLEX SUBUNIT 4"/>
    <property type="match status" value="1"/>
</dbReference>
<sequence length="76" mass="9072">MCRVVTTGPYYSALQREDVYKKFRWTTRTTRTAFWGLIFVPGVLYYYSSREDHKWNWTGKRKGESLLARPDSTDRA</sequence>
<proteinExistence type="predicted"/>
<dbReference type="Proteomes" id="UP000294933">
    <property type="component" value="Unassembled WGS sequence"/>
</dbReference>
<dbReference type="STRING" id="50990.A0A4Y7QHS0"/>
<keyword evidence="1" id="KW-0472">Membrane</keyword>
<feature type="transmembrane region" description="Helical" evidence="1">
    <location>
        <begin position="32"/>
        <end position="48"/>
    </location>
</feature>
<evidence type="ECO:0008006" key="4">
    <source>
        <dbReference type="Google" id="ProtNLM"/>
    </source>
</evidence>
<accession>A0A4Y7QHS0</accession>
<evidence type="ECO:0000313" key="2">
    <source>
        <dbReference type="EMBL" id="TDL27197.1"/>
    </source>
</evidence>
<evidence type="ECO:0000256" key="1">
    <source>
        <dbReference type="SAM" id="Phobius"/>
    </source>
</evidence>
<keyword evidence="1" id="KW-1133">Transmembrane helix</keyword>
<organism evidence="2 3">
    <name type="scientific">Rickenella mellea</name>
    <dbReference type="NCBI Taxonomy" id="50990"/>
    <lineage>
        <taxon>Eukaryota</taxon>
        <taxon>Fungi</taxon>
        <taxon>Dikarya</taxon>
        <taxon>Basidiomycota</taxon>
        <taxon>Agaricomycotina</taxon>
        <taxon>Agaricomycetes</taxon>
        <taxon>Hymenochaetales</taxon>
        <taxon>Rickenellaceae</taxon>
        <taxon>Rickenella</taxon>
    </lineage>
</organism>
<name>A0A4Y7QHS0_9AGAM</name>
<protein>
    <recommendedName>
        <fullName evidence="4">Complex I-B15</fullName>
    </recommendedName>
</protein>
<keyword evidence="1" id="KW-0812">Transmembrane</keyword>
<dbReference type="EMBL" id="ML170159">
    <property type="protein sequence ID" value="TDL27197.1"/>
    <property type="molecule type" value="Genomic_DNA"/>
</dbReference>
<reference evidence="2 3" key="1">
    <citation type="submission" date="2018-06" db="EMBL/GenBank/DDBJ databases">
        <title>A transcriptomic atlas of mushroom development highlights an independent origin of complex multicellularity.</title>
        <authorList>
            <consortium name="DOE Joint Genome Institute"/>
            <person name="Krizsan K."/>
            <person name="Almasi E."/>
            <person name="Merenyi Z."/>
            <person name="Sahu N."/>
            <person name="Viragh M."/>
            <person name="Koszo T."/>
            <person name="Mondo S."/>
            <person name="Kiss B."/>
            <person name="Balint B."/>
            <person name="Kues U."/>
            <person name="Barry K."/>
            <person name="Hegedus J.C."/>
            <person name="Henrissat B."/>
            <person name="Johnson J."/>
            <person name="Lipzen A."/>
            <person name="Ohm R."/>
            <person name="Nagy I."/>
            <person name="Pangilinan J."/>
            <person name="Yan J."/>
            <person name="Xiong Y."/>
            <person name="Grigoriev I.V."/>
            <person name="Hibbett D.S."/>
            <person name="Nagy L.G."/>
        </authorList>
    </citation>
    <scope>NUCLEOTIDE SEQUENCE [LARGE SCALE GENOMIC DNA]</scope>
    <source>
        <strain evidence="2 3">SZMC22713</strain>
    </source>
</reference>
<keyword evidence="3" id="KW-1185">Reference proteome</keyword>
<evidence type="ECO:0000313" key="3">
    <source>
        <dbReference type="Proteomes" id="UP000294933"/>
    </source>
</evidence>
<dbReference type="OrthoDB" id="15108at2759"/>
<dbReference type="PANTHER" id="PTHR39476">
    <property type="entry name" value="NADH:UBIQUINONE OXIDOREDUCTASE 6.6KD SUBUNIT"/>
    <property type="match status" value="1"/>
</dbReference>
<dbReference type="AlphaFoldDB" id="A0A4Y7QHS0"/>
<gene>
    <name evidence="2" type="ORF">BD410DRAFT_739927</name>
</gene>
<dbReference type="VEuPathDB" id="FungiDB:BD410DRAFT_739927"/>